<evidence type="ECO:0000313" key="1">
    <source>
        <dbReference type="EMBL" id="KAK3001345.1"/>
    </source>
</evidence>
<keyword evidence="2" id="KW-1185">Reference proteome</keyword>
<name>A0AA88V3W4_9ASTE</name>
<sequence>MILVTPGQISTAWALMSAAPISSVAATNRSESGVSWTKTSASEWKGSSRTLANMCGSRRSFFCRPDNVGTCLDPSPALCYLVTETERASSEAKVQRPGCDDSHTTRMQMDDLKHTLSMVAGDDVDN</sequence>
<organism evidence="1 2">
    <name type="scientific">Escallonia herrerae</name>
    <dbReference type="NCBI Taxonomy" id="1293975"/>
    <lineage>
        <taxon>Eukaryota</taxon>
        <taxon>Viridiplantae</taxon>
        <taxon>Streptophyta</taxon>
        <taxon>Embryophyta</taxon>
        <taxon>Tracheophyta</taxon>
        <taxon>Spermatophyta</taxon>
        <taxon>Magnoliopsida</taxon>
        <taxon>eudicotyledons</taxon>
        <taxon>Gunneridae</taxon>
        <taxon>Pentapetalae</taxon>
        <taxon>asterids</taxon>
        <taxon>campanulids</taxon>
        <taxon>Escalloniales</taxon>
        <taxon>Escalloniaceae</taxon>
        <taxon>Escallonia</taxon>
    </lineage>
</organism>
<protein>
    <submittedName>
        <fullName evidence="1">Uncharacterized protein</fullName>
    </submittedName>
</protein>
<comment type="caution">
    <text evidence="1">The sequence shown here is derived from an EMBL/GenBank/DDBJ whole genome shotgun (WGS) entry which is preliminary data.</text>
</comment>
<dbReference type="AlphaFoldDB" id="A0AA88V3W4"/>
<gene>
    <name evidence="1" type="ORF">RJ639_021625</name>
</gene>
<reference evidence="1" key="1">
    <citation type="submission" date="2022-12" db="EMBL/GenBank/DDBJ databases">
        <title>Draft genome assemblies for two species of Escallonia (Escalloniales).</title>
        <authorList>
            <person name="Chanderbali A."/>
            <person name="Dervinis C."/>
            <person name="Anghel I."/>
            <person name="Soltis D."/>
            <person name="Soltis P."/>
            <person name="Zapata F."/>
        </authorList>
    </citation>
    <scope>NUCLEOTIDE SEQUENCE</scope>
    <source>
        <strain evidence="1">UCBG64.0493</strain>
        <tissue evidence="1">Leaf</tissue>
    </source>
</reference>
<evidence type="ECO:0000313" key="2">
    <source>
        <dbReference type="Proteomes" id="UP001188597"/>
    </source>
</evidence>
<accession>A0AA88V3W4</accession>
<dbReference type="Proteomes" id="UP001188597">
    <property type="component" value="Unassembled WGS sequence"/>
</dbReference>
<proteinExistence type="predicted"/>
<dbReference type="EMBL" id="JAVXUP010002802">
    <property type="protein sequence ID" value="KAK3001345.1"/>
    <property type="molecule type" value="Genomic_DNA"/>
</dbReference>